<organism evidence="1 2">
    <name type="scientific">Clostridioides difficile</name>
    <name type="common">Peptoclostridium difficile</name>
    <dbReference type="NCBI Taxonomy" id="1496"/>
    <lineage>
        <taxon>Bacteria</taxon>
        <taxon>Bacillati</taxon>
        <taxon>Bacillota</taxon>
        <taxon>Clostridia</taxon>
        <taxon>Peptostreptococcales</taxon>
        <taxon>Peptostreptococcaceae</taxon>
        <taxon>Clostridioides</taxon>
    </lineage>
</organism>
<evidence type="ECO:0000313" key="1">
    <source>
        <dbReference type="EMBL" id="VFD36295.1"/>
    </source>
</evidence>
<dbReference type="RefSeq" id="WP_077700953.1">
    <property type="nucleotide sequence ID" value="NZ_CAACZV010000021.1"/>
</dbReference>
<gene>
    <name evidence="1" type="ORF">SAMEA1402399_03936</name>
</gene>
<dbReference type="Proteomes" id="UP000411588">
    <property type="component" value="Unassembled WGS sequence"/>
</dbReference>
<protein>
    <recommendedName>
        <fullName evidence="3">Phage protein</fullName>
    </recommendedName>
</protein>
<accession>A0AB74QHG7</accession>
<proteinExistence type="predicted"/>
<evidence type="ECO:0008006" key="3">
    <source>
        <dbReference type="Google" id="ProtNLM"/>
    </source>
</evidence>
<sequence>MKKITKKEIIEFVRDVVEEYRDWKLEKCGFYIKDNELNSFVSFEGKGIDINVYKENYDEIIYIEDYIKDYKRKEYNLKEIDSIIYEDVNEMINNYNEK</sequence>
<evidence type="ECO:0000313" key="2">
    <source>
        <dbReference type="Proteomes" id="UP000411588"/>
    </source>
</evidence>
<name>A0AB74QHG7_CLODI</name>
<reference evidence="1 2" key="1">
    <citation type="submission" date="2019-02" db="EMBL/GenBank/DDBJ databases">
        <authorList>
            <consortium name="Pathogen Informatics"/>
        </authorList>
    </citation>
    <scope>NUCLEOTIDE SEQUENCE [LARGE SCALE GENOMIC DNA]</scope>
    <source>
        <strain evidence="2">clo34</strain>
    </source>
</reference>
<comment type="caution">
    <text evidence="1">The sequence shown here is derived from an EMBL/GenBank/DDBJ whole genome shotgun (WGS) entry which is preliminary data.</text>
</comment>
<dbReference type="AlphaFoldDB" id="A0AB74QHG7"/>
<dbReference type="EMBL" id="CAADAN010000022">
    <property type="protein sequence ID" value="VFD36295.1"/>
    <property type="molecule type" value="Genomic_DNA"/>
</dbReference>